<dbReference type="RefSeq" id="WP_072986412.1">
    <property type="nucleotide sequence ID" value="NZ_FQZB01000008.1"/>
</dbReference>
<dbReference type="STRING" id="1121302.SAMN02745163_01872"/>
<name>A0A1M6J018_9CLOT</name>
<accession>A0A1M6J018</accession>
<protein>
    <recommendedName>
        <fullName evidence="3">Protein phosphatase 2C</fullName>
    </recommendedName>
</protein>
<dbReference type="InterPro" id="IPR036457">
    <property type="entry name" value="PPM-type-like_dom_sf"/>
</dbReference>
<proteinExistence type="predicted"/>
<dbReference type="EMBL" id="FQZB01000008">
    <property type="protein sequence ID" value="SHJ40085.1"/>
    <property type="molecule type" value="Genomic_DNA"/>
</dbReference>
<organism evidence="1 2">
    <name type="scientific">Clostridium cavendishii DSM 21758</name>
    <dbReference type="NCBI Taxonomy" id="1121302"/>
    <lineage>
        <taxon>Bacteria</taxon>
        <taxon>Bacillati</taxon>
        <taxon>Bacillota</taxon>
        <taxon>Clostridia</taxon>
        <taxon>Eubacteriales</taxon>
        <taxon>Clostridiaceae</taxon>
        <taxon>Clostridium</taxon>
    </lineage>
</organism>
<evidence type="ECO:0000313" key="1">
    <source>
        <dbReference type="EMBL" id="SHJ40085.1"/>
    </source>
</evidence>
<dbReference type="Proteomes" id="UP000184310">
    <property type="component" value="Unassembled WGS sequence"/>
</dbReference>
<evidence type="ECO:0008006" key="3">
    <source>
        <dbReference type="Google" id="ProtNLM"/>
    </source>
</evidence>
<dbReference type="AlphaFoldDB" id="A0A1M6J018"/>
<reference evidence="1 2" key="1">
    <citation type="submission" date="2016-11" db="EMBL/GenBank/DDBJ databases">
        <authorList>
            <person name="Jaros S."/>
            <person name="Januszkiewicz K."/>
            <person name="Wedrychowicz H."/>
        </authorList>
    </citation>
    <scope>NUCLEOTIDE SEQUENCE [LARGE SCALE GENOMIC DNA]</scope>
    <source>
        <strain evidence="1 2">DSM 21758</strain>
    </source>
</reference>
<dbReference type="SUPFAM" id="SSF81606">
    <property type="entry name" value="PP2C-like"/>
    <property type="match status" value="1"/>
</dbReference>
<keyword evidence="2" id="KW-1185">Reference proteome</keyword>
<evidence type="ECO:0000313" key="2">
    <source>
        <dbReference type="Proteomes" id="UP000184310"/>
    </source>
</evidence>
<dbReference type="OrthoDB" id="1755431at2"/>
<gene>
    <name evidence="1" type="ORF">SAMN02745163_01872</name>
</gene>
<sequence>MNLIINKSLTNEGNAFNEDIFGFNENSAWLLDGSTGLNKIKVTNSDTDAKWFVNKWNSYLKEALLEDGPLLDILKIGIDTIKKEYMKFSGTNSLDKVDYPSSTITIIRKLDNHLEYFILGDSPLIYSYNNELRLIQDSNIERLDDEAKEKILRISMENNLDYLDAKKANEDILIKNRYLKNTNNGYWILEFDKNAIDNGIYNKIELKDKFEFFILSDGFSRYYDTLDLANNYKDFFYKAKKENVNELLEKLRNRELIDLNCNVYPRFKVSDDATLLFGEIK</sequence>